<keyword evidence="9 12" id="KW-1133">Transmembrane helix</keyword>
<keyword evidence="4" id="KW-0645">Protease</keyword>
<accession>A0A9D3AY29</accession>
<organism evidence="14 15">
    <name type="scientific">Sporotomaculum syntrophicum</name>
    <dbReference type="NCBI Taxonomy" id="182264"/>
    <lineage>
        <taxon>Bacteria</taxon>
        <taxon>Bacillati</taxon>
        <taxon>Bacillota</taxon>
        <taxon>Clostridia</taxon>
        <taxon>Eubacteriales</taxon>
        <taxon>Desulfallaceae</taxon>
        <taxon>Sporotomaculum</taxon>
    </lineage>
</organism>
<evidence type="ECO:0000256" key="10">
    <source>
        <dbReference type="ARBA" id="ARBA00023049"/>
    </source>
</evidence>
<feature type="transmembrane region" description="Helical" evidence="12">
    <location>
        <begin position="116"/>
        <end position="136"/>
    </location>
</feature>
<feature type="transmembrane region" description="Helical" evidence="12">
    <location>
        <begin position="165"/>
        <end position="198"/>
    </location>
</feature>
<evidence type="ECO:0000256" key="5">
    <source>
        <dbReference type="ARBA" id="ARBA00022692"/>
    </source>
</evidence>
<evidence type="ECO:0000256" key="3">
    <source>
        <dbReference type="ARBA" id="ARBA00007931"/>
    </source>
</evidence>
<reference evidence="14" key="1">
    <citation type="submission" date="2016-02" db="EMBL/GenBank/DDBJ databases">
        <title>Draft Genome Sequence of Sporotomaculum syntrophicum Strain FB, a Syntrophic Benzoate Degrader.</title>
        <authorList>
            <person name="Nobu M.K."/>
            <person name="Narihiro T."/>
            <person name="Qiu Y.-L."/>
            <person name="Ohashi A."/>
            <person name="Liu W.-T."/>
            <person name="Yuji S."/>
        </authorList>
    </citation>
    <scope>NUCLEOTIDE SEQUENCE</scope>
    <source>
        <strain evidence="14">FB</strain>
    </source>
</reference>
<protein>
    <submittedName>
        <fullName evidence="14">Zinc metalloprotease Rip3</fullName>
    </submittedName>
</protein>
<proteinExistence type="inferred from homology"/>
<comment type="caution">
    <text evidence="14">The sequence shown here is derived from an EMBL/GenBank/DDBJ whole genome shotgun (WGS) entry which is preliminary data.</text>
</comment>
<keyword evidence="10 14" id="KW-0482">Metalloprotease</keyword>
<dbReference type="InterPro" id="IPR046342">
    <property type="entry name" value="CBS_dom_sf"/>
</dbReference>
<dbReference type="SUPFAM" id="SSF54631">
    <property type="entry name" value="CBS-domain pair"/>
    <property type="match status" value="1"/>
</dbReference>
<feature type="transmembrane region" description="Helical" evidence="12">
    <location>
        <begin position="85"/>
        <end position="104"/>
    </location>
</feature>
<evidence type="ECO:0000256" key="7">
    <source>
        <dbReference type="ARBA" id="ARBA00022801"/>
    </source>
</evidence>
<evidence type="ECO:0000313" key="14">
    <source>
        <dbReference type="EMBL" id="KAF1085617.1"/>
    </source>
</evidence>
<evidence type="ECO:0000259" key="13">
    <source>
        <dbReference type="Pfam" id="PF02163"/>
    </source>
</evidence>
<dbReference type="Proteomes" id="UP000798488">
    <property type="component" value="Unassembled WGS sequence"/>
</dbReference>
<evidence type="ECO:0000256" key="12">
    <source>
        <dbReference type="SAM" id="Phobius"/>
    </source>
</evidence>
<keyword evidence="15" id="KW-1185">Reference proteome</keyword>
<comment type="similarity">
    <text evidence="3">Belongs to the peptidase M50B family.</text>
</comment>
<dbReference type="GO" id="GO:0006508">
    <property type="term" value="P:proteolysis"/>
    <property type="evidence" value="ECO:0007669"/>
    <property type="project" value="UniProtKB-KW"/>
</dbReference>
<feature type="domain" description="Peptidase M50" evidence="13">
    <location>
        <begin position="117"/>
        <end position="155"/>
    </location>
</feature>
<keyword evidence="5 12" id="KW-0812">Transmembrane</keyword>
<dbReference type="GO" id="GO:0046872">
    <property type="term" value="F:metal ion binding"/>
    <property type="evidence" value="ECO:0007669"/>
    <property type="project" value="UniProtKB-KW"/>
</dbReference>
<dbReference type="AlphaFoldDB" id="A0A9D3AY29"/>
<dbReference type="PANTHER" id="PTHR39188:SF3">
    <property type="entry name" value="STAGE IV SPORULATION PROTEIN FB"/>
    <property type="match status" value="1"/>
</dbReference>
<evidence type="ECO:0000256" key="8">
    <source>
        <dbReference type="ARBA" id="ARBA00022833"/>
    </source>
</evidence>
<dbReference type="CDD" id="cd06161">
    <property type="entry name" value="S2P-M50_SpoIVFB"/>
    <property type="match status" value="1"/>
</dbReference>
<dbReference type="PANTHER" id="PTHR39188">
    <property type="entry name" value="MEMBRANE-ASSOCIATED ZINC METALLOPROTEASE M50B"/>
    <property type="match status" value="1"/>
</dbReference>
<evidence type="ECO:0000313" key="15">
    <source>
        <dbReference type="Proteomes" id="UP000798488"/>
    </source>
</evidence>
<evidence type="ECO:0000256" key="6">
    <source>
        <dbReference type="ARBA" id="ARBA00022723"/>
    </source>
</evidence>
<evidence type="ECO:0000256" key="4">
    <source>
        <dbReference type="ARBA" id="ARBA00022670"/>
    </source>
</evidence>
<comment type="cofactor">
    <cofactor evidence="1">
        <name>Zn(2+)</name>
        <dbReference type="ChEBI" id="CHEBI:29105"/>
    </cofactor>
</comment>
<dbReference type="GO" id="GO:0016020">
    <property type="term" value="C:membrane"/>
    <property type="evidence" value="ECO:0007669"/>
    <property type="project" value="UniProtKB-SubCell"/>
</dbReference>
<keyword evidence="6" id="KW-0479">Metal-binding</keyword>
<keyword evidence="11 12" id="KW-0472">Membrane</keyword>
<dbReference type="OrthoDB" id="166377at2"/>
<comment type="subcellular location">
    <subcellularLocation>
        <location evidence="2">Membrane</location>
        <topology evidence="2">Multi-pass membrane protein</topology>
    </subcellularLocation>
</comment>
<dbReference type="RefSeq" id="WP_161822058.1">
    <property type="nucleotide sequence ID" value="NZ_LSRS01000003.1"/>
</dbReference>
<keyword evidence="8" id="KW-0862">Zinc</keyword>
<evidence type="ECO:0000256" key="1">
    <source>
        <dbReference type="ARBA" id="ARBA00001947"/>
    </source>
</evidence>
<feature type="domain" description="Peptidase M50" evidence="13">
    <location>
        <begin position="37"/>
        <end position="103"/>
    </location>
</feature>
<keyword evidence="7" id="KW-0378">Hydrolase</keyword>
<evidence type="ECO:0000256" key="9">
    <source>
        <dbReference type="ARBA" id="ARBA00022989"/>
    </source>
</evidence>
<gene>
    <name evidence="14" type="primary">rip3</name>
    <name evidence="14" type="ORF">SPSYN_01760</name>
</gene>
<dbReference type="Pfam" id="PF02163">
    <property type="entry name" value="Peptidase_M50"/>
    <property type="match status" value="2"/>
</dbReference>
<evidence type="ECO:0000256" key="2">
    <source>
        <dbReference type="ARBA" id="ARBA00004141"/>
    </source>
</evidence>
<dbReference type="InterPro" id="IPR008915">
    <property type="entry name" value="Peptidase_M50"/>
</dbReference>
<sequence length="291" mass="32063">MRLGRILGVDIYLNPFFLALLALFFVAGVLDRGLVAFGVVLVHEMAHSLMANRLGIPAHEVELLPFGGVARAGTELQVDPVRETYTALAGPVSNLAMIAFAIALKNYGLWHADLGPFFLQCNLLMAFFNLLPALPLDGGRIYRSYLAARIGITPATYRAARLGQVFAVIIAVFSVLGVWWGACGVDILVTALFLFYAATRERSAAPYLFMQLLMRKHQELLREGVLPVKQLVAIENVPLGQLMQSFLPRRFHLVTVLDKQSQYLGTVTESSIIDSLMHRGSNVPVGELIER</sequence>
<dbReference type="EMBL" id="LSRS01000003">
    <property type="protein sequence ID" value="KAF1085617.1"/>
    <property type="molecule type" value="Genomic_DNA"/>
</dbReference>
<feature type="transmembrane region" description="Helical" evidence="12">
    <location>
        <begin position="12"/>
        <end position="30"/>
    </location>
</feature>
<evidence type="ECO:0000256" key="11">
    <source>
        <dbReference type="ARBA" id="ARBA00023136"/>
    </source>
</evidence>
<name>A0A9D3AY29_9FIRM</name>
<dbReference type="GO" id="GO:0008237">
    <property type="term" value="F:metallopeptidase activity"/>
    <property type="evidence" value="ECO:0007669"/>
    <property type="project" value="UniProtKB-KW"/>
</dbReference>